<organism evidence="2 3">
    <name type="scientific">Paenibacillus uliginis N3/975</name>
    <dbReference type="NCBI Taxonomy" id="1313296"/>
    <lineage>
        <taxon>Bacteria</taxon>
        <taxon>Bacillati</taxon>
        <taxon>Bacillota</taxon>
        <taxon>Bacilli</taxon>
        <taxon>Bacillales</taxon>
        <taxon>Paenibacillaceae</taxon>
        <taxon>Paenibacillus</taxon>
    </lineage>
</organism>
<feature type="domain" description="N-acetyltransferase" evidence="1">
    <location>
        <begin position="9"/>
        <end position="166"/>
    </location>
</feature>
<dbReference type="PANTHER" id="PTHR43792:SF1">
    <property type="entry name" value="N-ACETYLTRANSFERASE DOMAIN-CONTAINING PROTEIN"/>
    <property type="match status" value="1"/>
</dbReference>
<evidence type="ECO:0000313" key="2">
    <source>
        <dbReference type="EMBL" id="SMF87769.1"/>
    </source>
</evidence>
<dbReference type="PROSITE" id="PS51186">
    <property type="entry name" value="GNAT"/>
    <property type="match status" value="1"/>
</dbReference>
<keyword evidence="2" id="KW-0808">Transferase</keyword>
<dbReference type="Proteomes" id="UP000192940">
    <property type="component" value="Chromosome I"/>
</dbReference>
<dbReference type="InterPro" id="IPR051531">
    <property type="entry name" value="N-acetyltransferase"/>
</dbReference>
<dbReference type="RefSeq" id="WP_208914711.1">
    <property type="nucleotide sequence ID" value="NZ_LT840184.1"/>
</dbReference>
<accession>A0A1X7HJG7</accession>
<proteinExistence type="predicted"/>
<evidence type="ECO:0000313" key="3">
    <source>
        <dbReference type="Proteomes" id="UP000192940"/>
    </source>
</evidence>
<dbReference type="PANTHER" id="PTHR43792">
    <property type="entry name" value="GNAT FAMILY, PUTATIVE (AFU_ORTHOLOGUE AFUA_3G00765)-RELATED-RELATED"/>
    <property type="match status" value="1"/>
</dbReference>
<reference evidence="2 3" key="1">
    <citation type="submission" date="2017-04" db="EMBL/GenBank/DDBJ databases">
        <authorList>
            <person name="Afonso C.L."/>
            <person name="Miller P.J."/>
            <person name="Scott M.A."/>
            <person name="Spackman E."/>
            <person name="Goraichik I."/>
            <person name="Dimitrov K.M."/>
            <person name="Suarez D.L."/>
            <person name="Swayne D.E."/>
        </authorList>
    </citation>
    <scope>NUCLEOTIDE SEQUENCE [LARGE SCALE GENOMIC DNA]</scope>
    <source>
        <strain evidence="2 3">N3/975</strain>
    </source>
</reference>
<dbReference type="STRING" id="1313296.SAMN05661091_3911"/>
<dbReference type="SUPFAM" id="SSF55729">
    <property type="entry name" value="Acyl-CoA N-acyltransferases (Nat)"/>
    <property type="match status" value="1"/>
</dbReference>
<dbReference type="Pfam" id="PF13302">
    <property type="entry name" value="Acetyltransf_3"/>
    <property type="match status" value="1"/>
</dbReference>
<dbReference type="AlphaFoldDB" id="A0A1X7HJG7"/>
<sequence>MIYLETARLKFRDWEQADLEPFSKLNADKEVMTYFPKSLSTEETQIFYQSIVSELKECGFGLYAVEVKDNKEFIGFIGFHRATFKADFTPCIEIGWRLKKEAWGKGYATEGAAACLQYGFNELGLRDIYSFTADINEPSKNVMTKIGMRFIKTFSHPKVEKDSPLNKHVLYHIHQNTILPSP</sequence>
<keyword evidence="3" id="KW-1185">Reference proteome</keyword>
<gene>
    <name evidence="2" type="ORF">SAMN05661091_3911</name>
</gene>
<dbReference type="InterPro" id="IPR016181">
    <property type="entry name" value="Acyl_CoA_acyltransferase"/>
</dbReference>
<name>A0A1X7HJG7_9BACL</name>
<dbReference type="Gene3D" id="3.40.630.30">
    <property type="match status" value="1"/>
</dbReference>
<dbReference type="GO" id="GO:0016747">
    <property type="term" value="F:acyltransferase activity, transferring groups other than amino-acyl groups"/>
    <property type="evidence" value="ECO:0007669"/>
    <property type="project" value="InterPro"/>
</dbReference>
<evidence type="ECO:0000259" key="1">
    <source>
        <dbReference type="PROSITE" id="PS51186"/>
    </source>
</evidence>
<protein>
    <submittedName>
        <fullName evidence="2">Ribosomal-protein-alanine N-acetyltransferase</fullName>
    </submittedName>
</protein>
<dbReference type="EMBL" id="LT840184">
    <property type="protein sequence ID" value="SMF87769.1"/>
    <property type="molecule type" value="Genomic_DNA"/>
</dbReference>
<dbReference type="InterPro" id="IPR000182">
    <property type="entry name" value="GNAT_dom"/>
</dbReference>